<name>A0A1H5TWH7_9GAMM</name>
<dbReference type="AlphaFoldDB" id="A0A1H5TWH7"/>
<accession>A0A1H5TWH7</accession>
<dbReference type="Proteomes" id="UP000236745">
    <property type="component" value="Unassembled WGS sequence"/>
</dbReference>
<gene>
    <name evidence="2" type="ORF">SAMN05444390_101190</name>
</gene>
<keyword evidence="3" id="KW-1185">Reference proteome</keyword>
<dbReference type="InterPro" id="IPR014710">
    <property type="entry name" value="RmlC-like_jellyroll"/>
</dbReference>
<evidence type="ECO:0000313" key="2">
    <source>
        <dbReference type="EMBL" id="SEF67119.1"/>
    </source>
</evidence>
<dbReference type="Gene3D" id="2.60.120.10">
    <property type="entry name" value="Jelly Rolls"/>
    <property type="match status" value="1"/>
</dbReference>
<protein>
    <submittedName>
        <fullName evidence="2">Cupin domain-containing protein</fullName>
    </submittedName>
</protein>
<evidence type="ECO:0000313" key="3">
    <source>
        <dbReference type="Proteomes" id="UP000236745"/>
    </source>
</evidence>
<proteinExistence type="predicted"/>
<dbReference type="OrthoDB" id="3828611at2"/>
<feature type="domain" description="Cupin type-2" evidence="1">
    <location>
        <begin position="50"/>
        <end position="108"/>
    </location>
</feature>
<reference evidence="2 3" key="1">
    <citation type="submission" date="2016-10" db="EMBL/GenBank/DDBJ databases">
        <authorList>
            <person name="de Groot N.N."/>
        </authorList>
    </citation>
    <scope>NUCLEOTIDE SEQUENCE [LARGE SCALE GENOMIC DNA]</scope>
    <source>
        <strain evidence="2 3">DSM 22012</strain>
    </source>
</reference>
<dbReference type="InterPro" id="IPR013096">
    <property type="entry name" value="Cupin_2"/>
</dbReference>
<dbReference type="InterPro" id="IPR011051">
    <property type="entry name" value="RmlC_Cupin_sf"/>
</dbReference>
<sequence>MKYFKNLDQIVRSLDTDESTRSDPIKRTFVFDGKHLTANVGIVRDSGNALHTQNQHDEVLVIIDGDVDFKVGDEVTEVHRGDLVFIPQGTLHGPILREGQSFAALSVFAPYFDRSRNNLVWDRDSVSSD</sequence>
<dbReference type="EMBL" id="FNVQ01000001">
    <property type="protein sequence ID" value="SEF67119.1"/>
    <property type="molecule type" value="Genomic_DNA"/>
</dbReference>
<evidence type="ECO:0000259" key="1">
    <source>
        <dbReference type="Pfam" id="PF07883"/>
    </source>
</evidence>
<dbReference type="Pfam" id="PF07883">
    <property type="entry name" value="Cupin_2"/>
    <property type="match status" value="1"/>
</dbReference>
<dbReference type="SUPFAM" id="SSF51182">
    <property type="entry name" value="RmlC-like cupins"/>
    <property type="match status" value="1"/>
</dbReference>
<organism evidence="2 3">
    <name type="scientific">Marinobacterium lutimaris</name>
    <dbReference type="NCBI Taxonomy" id="568106"/>
    <lineage>
        <taxon>Bacteria</taxon>
        <taxon>Pseudomonadati</taxon>
        <taxon>Pseudomonadota</taxon>
        <taxon>Gammaproteobacteria</taxon>
        <taxon>Oceanospirillales</taxon>
        <taxon>Oceanospirillaceae</taxon>
        <taxon>Marinobacterium</taxon>
    </lineage>
</organism>
<dbReference type="RefSeq" id="WP_104001216.1">
    <property type="nucleotide sequence ID" value="NZ_FNVQ01000001.1"/>
</dbReference>